<evidence type="ECO:0000313" key="3">
    <source>
        <dbReference type="EMBL" id="GAA4830735.1"/>
    </source>
</evidence>
<comment type="caution">
    <text evidence="3">The sequence shown here is derived from an EMBL/GenBank/DDBJ whole genome shotgun (WGS) entry which is preliminary data.</text>
</comment>
<proteinExistence type="predicted"/>
<feature type="region of interest" description="Disordered" evidence="1">
    <location>
        <begin position="87"/>
        <end position="139"/>
    </location>
</feature>
<dbReference type="PANTHER" id="PTHR30007:SF1">
    <property type="entry name" value="BLR1914 PROTEIN"/>
    <property type="match status" value="1"/>
</dbReference>
<dbReference type="EMBL" id="BAABIS010000001">
    <property type="protein sequence ID" value="GAA4830735.1"/>
    <property type="molecule type" value="Genomic_DNA"/>
</dbReference>
<evidence type="ECO:0000256" key="1">
    <source>
        <dbReference type="SAM" id="MobiDB-lite"/>
    </source>
</evidence>
<organism evidence="3 4">
    <name type="scientific">Kitasatospora terrestris</name>
    <dbReference type="NCBI Taxonomy" id="258051"/>
    <lineage>
        <taxon>Bacteria</taxon>
        <taxon>Bacillati</taxon>
        <taxon>Actinomycetota</taxon>
        <taxon>Actinomycetes</taxon>
        <taxon>Kitasatosporales</taxon>
        <taxon>Streptomycetaceae</taxon>
        <taxon>Kitasatospora</taxon>
    </lineage>
</organism>
<protein>
    <recommendedName>
        <fullName evidence="2">Transposase IS4-like domain-containing protein</fullName>
    </recommendedName>
</protein>
<gene>
    <name evidence="3" type="ORF">GCM10023235_00960</name>
</gene>
<evidence type="ECO:0000313" key="4">
    <source>
        <dbReference type="Proteomes" id="UP001501752"/>
    </source>
</evidence>
<dbReference type="Pfam" id="PF01609">
    <property type="entry name" value="DDE_Tnp_1"/>
    <property type="match status" value="1"/>
</dbReference>
<sequence length="283" mass="32035">MIPGGATIMIQPLTVAHTAEDGTLPSLDVTEFTTRHNGARQLTVPIVPDPVDRRWRARLRLTADGTNDILVGVDRYTFYDRAPPIHGVDRGPGVGQALPPGPGRTRRSRRAGLVQVRGRLGEHARHEKGELTGPNPVDRGKFESKIHLLTERTGLPISLAISGANLHDSQALIPLVEAIPPIRSRRGPRRRRPGKLHGDKAYDHRFIRSYLRRWQITHRIARRGIEPSTRLGRHRWVIERTVAWLGGFRRLHRRYERKADHFAAFTTIAAALICHRRLLAQMR</sequence>
<dbReference type="InterPro" id="IPR002559">
    <property type="entry name" value="Transposase_11"/>
</dbReference>
<dbReference type="PANTHER" id="PTHR30007">
    <property type="entry name" value="PHP DOMAIN PROTEIN"/>
    <property type="match status" value="1"/>
</dbReference>
<dbReference type="Proteomes" id="UP001501752">
    <property type="component" value="Unassembled WGS sequence"/>
</dbReference>
<accession>A0ABP9D9P5</accession>
<reference evidence="4" key="1">
    <citation type="journal article" date="2019" name="Int. J. Syst. Evol. Microbiol.">
        <title>The Global Catalogue of Microorganisms (GCM) 10K type strain sequencing project: providing services to taxonomists for standard genome sequencing and annotation.</title>
        <authorList>
            <consortium name="The Broad Institute Genomics Platform"/>
            <consortium name="The Broad Institute Genome Sequencing Center for Infectious Disease"/>
            <person name="Wu L."/>
            <person name="Ma J."/>
        </authorList>
    </citation>
    <scope>NUCLEOTIDE SEQUENCE [LARGE SCALE GENOMIC DNA]</scope>
    <source>
        <strain evidence="4">JCM 13006</strain>
    </source>
</reference>
<feature type="domain" description="Transposase IS4-like" evidence="2">
    <location>
        <begin position="138"/>
        <end position="273"/>
    </location>
</feature>
<feature type="compositionally biased region" description="Basic and acidic residues" evidence="1">
    <location>
        <begin position="119"/>
        <end position="130"/>
    </location>
</feature>
<dbReference type="NCBIfam" id="NF033580">
    <property type="entry name" value="transpos_IS5_3"/>
    <property type="match status" value="1"/>
</dbReference>
<keyword evidence="4" id="KW-1185">Reference proteome</keyword>
<evidence type="ECO:0000259" key="2">
    <source>
        <dbReference type="Pfam" id="PF01609"/>
    </source>
</evidence>
<name>A0ABP9D9P5_9ACTN</name>